<dbReference type="EMBL" id="CACVBS010000045">
    <property type="protein sequence ID" value="CAA7264499.1"/>
    <property type="molecule type" value="Genomic_DNA"/>
</dbReference>
<dbReference type="InterPro" id="IPR008949">
    <property type="entry name" value="Isoprenoid_synthase_dom_sf"/>
</dbReference>
<protein>
    <recommendedName>
        <fullName evidence="6">Terpene synthase</fullName>
        <ecNumber evidence="6">4.2.3.-</ecNumber>
    </recommendedName>
</protein>
<evidence type="ECO:0000256" key="4">
    <source>
        <dbReference type="ARBA" id="ARBA00022842"/>
    </source>
</evidence>
<dbReference type="GO" id="GO:0046872">
    <property type="term" value="F:metal ion binding"/>
    <property type="evidence" value="ECO:0007669"/>
    <property type="project" value="UniProtKB-KW"/>
</dbReference>
<dbReference type="Proteomes" id="UP000467700">
    <property type="component" value="Unassembled WGS sequence"/>
</dbReference>
<dbReference type="AlphaFoldDB" id="A0A8S0VRR2"/>
<evidence type="ECO:0000256" key="1">
    <source>
        <dbReference type="ARBA" id="ARBA00001946"/>
    </source>
</evidence>
<name>A0A8S0VRR2_CYCAE</name>
<dbReference type="SFLD" id="SFLDG01020">
    <property type="entry name" value="Terpene_Cyclase_Like_2"/>
    <property type="match status" value="1"/>
</dbReference>
<gene>
    <name evidence="7" type="ORF">AAE3_LOCUS6710</name>
</gene>
<evidence type="ECO:0000256" key="2">
    <source>
        <dbReference type="ARBA" id="ARBA00006333"/>
    </source>
</evidence>
<sequence length="372" mass="42668">MTAAPLTFTLPDLLANFPWKRNLSEYYPECKTESSAWTESFHPFDDEGLKGFNLCDFNLLASLAYSPREREIIRLGCDLMNIFYVFDEYTDIADGDGADKIRDIIMDAFRNPHKPRPEGELLVGEMARDFWIRASGYVSPDAHCLTHFLRDFDTYTAAVVREADDRAKRVYRTFEDYLSIRRDSSGCLPSFALCEFGLDLPEEAYHHPRMAALREQSTDLIAIGNDIDSYAMEKARGLELHNSVELIINEHGLDVQGAINWLERYAAGVHASFLDNVANMPSWGEDVDRRVKMYIDGLAQWVRGNDDWTFESGRYFGDKGLEVQKTRVMSLLPASKVSLRSRPKAVGHVPKKLLRYFRYSTMYFFGFHVLAK</sequence>
<dbReference type="SUPFAM" id="SSF48576">
    <property type="entry name" value="Terpenoid synthases"/>
    <property type="match status" value="1"/>
</dbReference>
<accession>A0A8S0VRR2</accession>
<dbReference type="EC" id="4.2.3.-" evidence="6"/>
<dbReference type="OrthoDB" id="6486656at2759"/>
<dbReference type="SFLD" id="SFLDS00005">
    <property type="entry name" value="Isoprenoid_Synthase_Type_I"/>
    <property type="match status" value="1"/>
</dbReference>
<keyword evidence="3 6" id="KW-0479">Metal-binding</keyword>
<dbReference type="SMR" id="A0A8S0VRR2"/>
<dbReference type="GO" id="GO:0008299">
    <property type="term" value="P:isoprenoid biosynthetic process"/>
    <property type="evidence" value="ECO:0007669"/>
    <property type="project" value="UniProtKB-ARBA"/>
</dbReference>
<dbReference type="GO" id="GO:0010333">
    <property type="term" value="F:terpene synthase activity"/>
    <property type="evidence" value="ECO:0007669"/>
    <property type="project" value="InterPro"/>
</dbReference>
<keyword evidence="5 6" id="KW-0456">Lyase</keyword>
<keyword evidence="4 6" id="KW-0460">Magnesium</keyword>
<comment type="caution">
    <text evidence="7">The sequence shown here is derived from an EMBL/GenBank/DDBJ whole genome shotgun (WGS) entry which is preliminary data.</text>
</comment>
<keyword evidence="8" id="KW-1185">Reference proteome</keyword>
<evidence type="ECO:0000313" key="8">
    <source>
        <dbReference type="Proteomes" id="UP000467700"/>
    </source>
</evidence>
<comment type="similarity">
    <text evidence="2 6">Belongs to the terpene synthase family.</text>
</comment>
<dbReference type="PANTHER" id="PTHR35201">
    <property type="entry name" value="TERPENE SYNTHASE"/>
    <property type="match status" value="1"/>
</dbReference>
<dbReference type="PANTHER" id="PTHR35201:SF4">
    <property type="entry name" value="BETA-PINACENE SYNTHASE-RELATED"/>
    <property type="match status" value="1"/>
</dbReference>
<proteinExistence type="inferred from homology"/>
<reference evidence="7 8" key="1">
    <citation type="submission" date="2020-01" db="EMBL/GenBank/DDBJ databases">
        <authorList>
            <person name="Gupta K D."/>
        </authorList>
    </citation>
    <scope>NUCLEOTIDE SEQUENCE [LARGE SCALE GENOMIC DNA]</scope>
</reference>
<evidence type="ECO:0000256" key="5">
    <source>
        <dbReference type="ARBA" id="ARBA00023239"/>
    </source>
</evidence>
<dbReference type="InterPro" id="IPR034686">
    <property type="entry name" value="Terpene_cyclase-like_2"/>
</dbReference>
<organism evidence="7 8">
    <name type="scientific">Cyclocybe aegerita</name>
    <name type="common">Black poplar mushroom</name>
    <name type="synonym">Agrocybe aegerita</name>
    <dbReference type="NCBI Taxonomy" id="1973307"/>
    <lineage>
        <taxon>Eukaryota</taxon>
        <taxon>Fungi</taxon>
        <taxon>Dikarya</taxon>
        <taxon>Basidiomycota</taxon>
        <taxon>Agaricomycotina</taxon>
        <taxon>Agaricomycetes</taxon>
        <taxon>Agaricomycetidae</taxon>
        <taxon>Agaricales</taxon>
        <taxon>Agaricineae</taxon>
        <taxon>Bolbitiaceae</taxon>
        <taxon>Cyclocybe</taxon>
    </lineage>
</organism>
<comment type="cofactor">
    <cofactor evidence="1 6">
        <name>Mg(2+)</name>
        <dbReference type="ChEBI" id="CHEBI:18420"/>
    </cofactor>
</comment>
<evidence type="ECO:0000256" key="6">
    <source>
        <dbReference type="RuleBase" id="RU366034"/>
    </source>
</evidence>
<evidence type="ECO:0000256" key="3">
    <source>
        <dbReference type="ARBA" id="ARBA00022723"/>
    </source>
</evidence>
<dbReference type="Gene3D" id="1.10.600.10">
    <property type="entry name" value="Farnesyl Diphosphate Synthase"/>
    <property type="match status" value="1"/>
</dbReference>
<dbReference type="Pfam" id="PF19086">
    <property type="entry name" value="Terpene_syn_C_2"/>
    <property type="match status" value="1"/>
</dbReference>
<evidence type="ECO:0000313" key="7">
    <source>
        <dbReference type="EMBL" id="CAA7264499.1"/>
    </source>
</evidence>